<gene>
    <name evidence="1" type="ORF">O181_112480</name>
</gene>
<dbReference type="EMBL" id="AVOT02090723">
    <property type="protein sequence ID" value="MBW0572765.1"/>
    <property type="molecule type" value="Genomic_DNA"/>
</dbReference>
<reference evidence="1" key="1">
    <citation type="submission" date="2021-03" db="EMBL/GenBank/DDBJ databases">
        <title>Draft genome sequence of rust myrtle Austropuccinia psidii MF-1, a brazilian biotype.</title>
        <authorList>
            <person name="Quecine M.C."/>
            <person name="Pachon D.M.R."/>
            <person name="Bonatelli M.L."/>
            <person name="Correr F.H."/>
            <person name="Franceschini L.M."/>
            <person name="Leite T.F."/>
            <person name="Margarido G.R.A."/>
            <person name="Almeida C.A."/>
            <person name="Ferrarezi J.A."/>
            <person name="Labate C.A."/>
        </authorList>
    </citation>
    <scope>NUCLEOTIDE SEQUENCE</scope>
    <source>
        <strain evidence="1">MF-1</strain>
    </source>
</reference>
<evidence type="ECO:0000313" key="2">
    <source>
        <dbReference type="Proteomes" id="UP000765509"/>
    </source>
</evidence>
<accession>A0A9Q3PTK6</accession>
<keyword evidence="2" id="KW-1185">Reference proteome</keyword>
<dbReference type="Proteomes" id="UP000765509">
    <property type="component" value="Unassembled WGS sequence"/>
</dbReference>
<sequence>MGYYYDQKREQESASREKLDYVSENIKENYGINNPKEETYSQFTENQINKDEEATESYQAFNLALSDYNEEENMEINDHFLFNQEIPEKEVNWEEFIFGRNSEHK</sequence>
<organism evidence="1 2">
    <name type="scientific">Austropuccinia psidii MF-1</name>
    <dbReference type="NCBI Taxonomy" id="1389203"/>
    <lineage>
        <taxon>Eukaryota</taxon>
        <taxon>Fungi</taxon>
        <taxon>Dikarya</taxon>
        <taxon>Basidiomycota</taxon>
        <taxon>Pucciniomycotina</taxon>
        <taxon>Pucciniomycetes</taxon>
        <taxon>Pucciniales</taxon>
        <taxon>Sphaerophragmiaceae</taxon>
        <taxon>Austropuccinia</taxon>
    </lineage>
</organism>
<name>A0A9Q3PTK6_9BASI</name>
<protein>
    <submittedName>
        <fullName evidence="1">Uncharacterized protein</fullName>
    </submittedName>
</protein>
<evidence type="ECO:0000313" key="1">
    <source>
        <dbReference type="EMBL" id="MBW0572765.1"/>
    </source>
</evidence>
<dbReference type="AlphaFoldDB" id="A0A9Q3PTK6"/>
<comment type="caution">
    <text evidence="1">The sequence shown here is derived from an EMBL/GenBank/DDBJ whole genome shotgun (WGS) entry which is preliminary data.</text>
</comment>
<proteinExistence type="predicted"/>